<keyword evidence="2" id="KW-1185">Reference proteome</keyword>
<comment type="caution">
    <text evidence="1">The sequence shown here is derived from an EMBL/GenBank/DDBJ whole genome shotgun (WGS) entry which is preliminary data.</text>
</comment>
<evidence type="ECO:0008006" key="3">
    <source>
        <dbReference type="Google" id="ProtNLM"/>
    </source>
</evidence>
<dbReference type="GeneID" id="39983562"/>
<dbReference type="VEuPathDB" id="TriTrypDB:TM35_000073360"/>
<dbReference type="Proteomes" id="UP000192257">
    <property type="component" value="Unassembled WGS sequence"/>
</dbReference>
<evidence type="ECO:0000313" key="2">
    <source>
        <dbReference type="Proteomes" id="UP000192257"/>
    </source>
</evidence>
<dbReference type="Pfam" id="PF08795">
    <property type="entry name" value="DUF1796"/>
    <property type="match status" value="1"/>
</dbReference>
<protein>
    <recommendedName>
        <fullName evidence="3">Papain-like cysteine peptidase</fullName>
    </recommendedName>
</protein>
<dbReference type="RefSeq" id="XP_028884978.1">
    <property type="nucleotide sequence ID" value="XM_029023782.1"/>
</dbReference>
<dbReference type="AlphaFoldDB" id="A0A1X0P1X9"/>
<dbReference type="OrthoDB" id="433668at2759"/>
<evidence type="ECO:0000313" key="1">
    <source>
        <dbReference type="EMBL" id="ORC90912.1"/>
    </source>
</evidence>
<accession>A0A1X0P1X9</accession>
<gene>
    <name evidence="1" type="ORF">TM35_000073360</name>
</gene>
<dbReference type="EMBL" id="NBCO01000007">
    <property type="protein sequence ID" value="ORC90912.1"/>
    <property type="molecule type" value="Genomic_DNA"/>
</dbReference>
<sequence length="330" mass="36891">MRRWVSLGGWCGPGLMLSKLGIRPVEEQLPFDMARCSFDGLLEFTVNGFGNGFFPGPLEERPFTPDPASVWLLFRSQHTCITHFNLNSDEVVQEFMRRFKEWEKMITCPTRPVTFLRTCIAEDAKEEVDLLPLWHAALHKKSEGKLNFRTVMVIHNQGPITEPMAAYNEKDAAGSPCVVWNLAFDKQLPDTASLFDKCHDGYKHIIQEMNREESWKHISTSSLSPAALKPYTNLSLVEGVPALRGSCTGFGTTYAAVLGRCMRCGSTNGHEVVRDAFDSKRAWSEEEDAELLSKFLSANGDEIAAVEAAAIELKRGANEVFLRLKLLTGS</sequence>
<reference evidence="1 2" key="1">
    <citation type="submission" date="2017-03" db="EMBL/GenBank/DDBJ databases">
        <title>An alternative strategy for trypanosome survival in the mammalian bloodstream revealed through genome and transcriptome analysis of the ubiquitous bovine parasite Trypanosoma (Megatrypanum) theileri.</title>
        <authorList>
            <person name="Kelly S."/>
            <person name="Ivens A."/>
            <person name="Mott A."/>
            <person name="O'Neill E."/>
            <person name="Emms D."/>
            <person name="Macleod O."/>
            <person name="Voorheis P."/>
            <person name="Matthews J."/>
            <person name="Matthews K."/>
            <person name="Carrington M."/>
        </authorList>
    </citation>
    <scope>NUCLEOTIDE SEQUENCE [LARGE SCALE GENOMIC DNA]</scope>
    <source>
        <strain evidence="1">Edinburgh</strain>
    </source>
</reference>
<organism evidence="1 2">
    <name type="scientific">Trypanosoma theileri</name>
    <dbReference type="NCBI Taxonomy" id="67003"/>
    <lineage>
        <taxon>Eukaryota</taxon>
        <taxon>Discoba</taxon>
        <taxon>Euglenozoa</taxon>
        <taxon>Kinetoplastea</taxon>
        <taxon>Metakinetoplastina</taxon>
        <taxon>Trypanosomatida</taxon>
        <taxon>Trypanosomatidae</taxon>
        <taxon>Trypanosoma</taxon>
    </lineage>
</organism>
<name>A0A1X0P1X9_9TRYP</name>
<dbReference type="InterPro" id="IPR014903">
    <property type="entry name" value="DUF1796"/>
</dbReference>
<proteinExistence type="predicted"/>